<dbReference type="Proteomes" id="UP000809273">
    <property type="component" value="Unassembled WGS sequence"/>
</dbReference>
<proteinExistence type="predicted"/>
<protein>
    <submittedName>
        <fullName evidence="1">Uncharacterized protein</fullName>
    </submittedName>
</protein>
<evidence type="ECO:0000313" key="1">
    <source>
        <dbReference type="EMBL" id="MBN1574557.1"/>
    </source>
</evidence>
<name>A0A9D8KIS7_9DELT</name>
<dbReference type="AlphaFoldDB" id="A0A9D8KIS7"/>
<comment type="caution">
    <text evidence="1">The sequence shown here is derived from an EMBL/GenBank/DDBJ whole genome shotgun (WGS) entry which is preliminary data.</text>
</comment>
<accession>A0A9D8KIS7</accession>
<reference evidence="1" key="1">
    <citation type="journal article" date="2021" name="Environ. Microbiol.">
        <title>Genomic characterization of three novel Desulfobacterota classes expand the metabolic and phylogenetic diversity of the phylum.</title>
        <authorList>
            <person name="Murphy C.L."/>
            <person name="Biggerstaff J."/>
            <person name="Eichhorn A."/>
            <person name="Ewing E."/>
            <person name="Shahan R."/>
            <person name="Soriano D."/>
            <person name="Stewart S."/>
            <person name="VanMol K."/>
            <person name="Walker R."/>
            <person name="Walters P."/>
            <person name="Elshahed M.S."/>
            <person name="Youssef N.H."/>
        </authorList>
    </citation>
    <scope>NUCLEOTIDE SEQUENCE</scope>
    <source>
        <strain evidence="1">Zod_Metabat.24</strain>
    </source>
</reference>
<reference evidence="1" key="2">
    <citation type="submission" date="2021-01" db="EMBL/GenBank/DDBJ databases">
        <authorList>
            <person name="Hahn C.R."/>
            <person name="Youssef N.H."/>
            <person name="Elshahed M."/>
        </authorList>
    </citation>
    <scope>NUCLEOTIDE SEQUENCE</scope>
    <source>
        <strain evidence="1">Zod_Metabat.24</strain>
    </source>
</reference>
<sequence length="129" mass="14089">MTTSIDSVTLDHDPIYVNILQEPDLNMRVYRAVNGALIISQATRGADFPIVLRGDPRTGWLSKTTIDALKALSAVSGAKYTLTFNSTEFEVYFDNSSGAAIKMDYLIPFSAPDGDTLFYGEIKLICTGV</sequence>
<dbReference type="EMBL" id="JAFGIX010000082">
    <property type="protein sequence ID" value="MBN1574557.1"/>
    <property type="molecule type" value="Genomic_DNA"/>
</dbReference>
<organism evidence="1 2">
    <name type="scientific">Candidatus Zymogenus saltonus</name>
    <dbReference type="NCBI Taxonomy" id="2844893"/>
    <lineage>
        <taxon>Bacteria</taxon>
        <taxon>Deltaproteobacteria</taxon>
        <taxon>Candidatus Zymogenia</taxon>
        <taxon>Candidatus Zymogeniales</taxon>
        <taxon>Candidatus Zymogenaceae</taxon>
        <taxon>Candidatus Zymogenus</taxon>
    </lineage>
</organism>
<gene>
    <name evidence="1" type="ORF">JW984_15275</name>
</gene>
<evidence type="ECO:0000313" key="2">
    <source>
        <dbReference type="Proteomes" id="UP000809273"/>
    </source>
</evidence>